<dbReference type="SUPFAM" id="SSF55961">
    <property type="entry name" value="Bet v1-like"/>
    <property type="match status" value="1"/>
</dbReference>
<dbReference type="SMART" id="SM00234">
    <property type="entry name" value="START"/>
    <property type="match status" value="1"/>
</dbReference>
<feature type="domain" description="START" evidence="6">
    <location>
        <begin position="1099"/>
        <end position="1285"/>
    </location>
</feature>
<dbReference type="GO" id="GO:0030036">
    <property type="term" value="P:actin cytoskeleton organization"/>
    <property type="evidence" value="ECO:0007669"/>
    <property type="project" value="TreeGrafter"/>
</dbReference>
<dbReference type="SUPFAM" id="SSF48350">
    <property type="entry name" value="GTPase activation domain, GAP"/>
    <property type="match status" value="1"/>
</dbReference>
<name>A0A813M697_9BILA</name>
<evidence type="ECO:0000313" key="7">
    <source>
        <dbReference type="EMBL" id="CAF0713750.1"/>
    </source>
</evidence>
<dbReference type="PROSITE" id="PS50848">
    <property type="entry name" value="START"/>
    <property type="match status" value="1"/>
</dbReference>
<dbReference type="PROSITE" id="PS50238">
    <property type="entry name" value="RHOGAP"/>
    <property type="match status" value="1"/>
</dbReference>
<dbReference type="OrthoDB" id="10003330at2759"/>
<dbReference type="PANTHER" id="PTHR12659:SF7">
    <property type="entry name" value="CROSSVEINLESS C, ISOFORM C"/>
    <property type="match status" value="1"/>
</dbReference>
<dbReference type="Gene3D" id="3.30.530.20">
    <property type="match status" value="1"/>
</dbReference>
<evidence type="ECO:0000259" key="6">
    <source>
        <dbReference type="PROSITE" id="PS50848"/>
    </source>
</evidence>
<proteinExistence type="predicted"/>
<dbReference type="EMBL" id="CAJNOC010000086">
    <property type="protein sequence ID" value="CAF0713750.1"/>
    <property type="molecule type" value="Genomic_DNA"/>
</dbReference>
<protein>
    <submittedName>
        <fullName evidence="7">Uncharacterized protein</fullName>
    </submittedName>
</protein>
<feature type="region of interest" description="Disordered" evidence="4">
    <location>
        <begin position="160"/>
        <end position="181"/>
    </location>
</feature>
<evidence type="ECO:0000256" key="2">
    <source>
        <dbReference type="ARBA" id="ARBA00022553"/>
    </source>
</evidence>
<dbReference type="SMART" id="SM00324">
    <property type="entry name" value="RhoGAP"/>
    <property type="match status" value="1"/>
</dbReference>
<keyword evidence="2" id="KW-0597">Phosphoprotein</keyword>
<dbReference type="InterPro" id="IPR002913">
    <property type="entry name" value="START_lipid-bd_dom"/>
</dbReference>
<keyword evidence="1" id="KW-0343">GTPase activation</keyword>
<keyword evidence="8" id="KW-1185">Reference proteome</keyword>
<dbReference type="Pfam" id="PF00620">
    <property type="entry name" value="RhoGAP"/>
    <property type="match status" value="1"/>
</dbReference>
<evidence type="ECO:0000313" key="8">
    <source>
        <dbReference type="Proteomes" id="UP000663879"/>
    </source>
</evidence>
<dbReference type="GO" id="GO:0007165">
    <property type="term" value="P:signal transduction"/>
    <property type="evidence" value="ECO:0007669"/>
    <property type="project" value="InterPro"/>
</dbReference>
<evidence type="ECO:0000256" key="4">
    <source>
        <dbReference type="SAM" id="MobiDB-lite"/>
    </source>
</evidence>
<evidence type="ECO:0000256" key="1">
    <source>
        <dbReference type="ARBA" id="ARBA00022468"/>
    </source>
</evidence>
<dbReference type="PANTHER" id="PTHR12659">
    <property type="entry name" value="RHO-TYPE GTPASE ACTIVATING PROTEIN"/>
    <property type="match status" value="1"/>
</dbReference>
<dbReference type="GO" id="GO:0035023">
    <property type="term" value="P:regulation of Rho protein signal transduction"/>
    <property type="evidence" value="ECO:0007669"/>
    <property type="project" value="TreeGrafter"/>
</dbReference>
<dbReference type="Gene3D" id="1.10.555.10">
    <property type="entry name" value="Rho GTPase activation protein"/>
    <property type="match status" value="1"/>
</dbReference>
<dbReference type="InterPro" id="IPR000198">
    <property type="entry name" value="RhoGAP_dom"/>
</dbReference>
<comment type="caution">
    <text evidence="7">The sequence shown here is derived from an EMBL/GenBank/DDBJ whole genome shotgun (WGS) entry which is preliminary data.</text>
</comment>
<organism evidence="7 8">
    <name type="scientific">Brachionus calyciflorus</name>
    <dbReference type="NCBI Taxonomy" id="104777"/>
    <lineage>
        <taxon>Eukaryota</taxon>
        <taxon>Metazoa</taxon>
        <taxon>Spiralia</taxon>
        <taxon>Gnathifera</taxon>
        <taxon>Rotifera</taxon>
        <taxon>Eurotatoria</taxon>
        <taxon>Monogononta</taxon>
        <taxon>Pseudotrocha</taxon>
        <taxon>Ploima</taxon>
        <taxon>Brachionidae</taxon>
        <taxon>Brachionus</taxon>
    </lineage>
</organism>
<evidence type="ECO:0000256" key="3">
    <source>
        <dbReference type="SAM" id="Coils"/>
    </source>
</evidence>
<feature type="region of interest" description="Disordered" evidence="4">
    <location>
        <begin position="53"/>
        <end position="81"/>
    </location>
</feature>
<feature type="region of interest" description="Disordered" evidence="4">
    <location>
        <begin position="626"/>
        <end position="652"/>
    </location>
</feature>
<dbReference type="GO" id="GO:0008289">
    <property type="term" value="F:lipid binding"/>
    <property type="evidence" value="ECO:0007669"/>
    <property type="project" value="InterPro"/>
</dbReference>
<reference evidence="7" key="1">
    <citation type="submission" date="2021-02" db="EMBL/GenBank/DDBJ databases">
        <authorList>
            <person name="Nowell W R."/>
        </authorList>
    </citation>
    <scope>NUCLEOTIDE SEQUENCE</scope>
    <source>
        <strain evidence="7">Ploen Becks lab</strain>
    </source>
</reference>
<evidence type="ECO:0000259" key="5">
    <source>
        <dbReference type="PROSITE" id="PS50238"/>
    </source>
</evidence>
<dbReference type="Proteomes" id="UP000663879">
    <property type="component" value="Unassembled WGS sequence"/>
</dbReference>
<keyword evidence="3" id="KW-0175">Coiled coil</keyword>
<feature type="domain" description="Rho-GAP" evidence="5">
    <location>
        <begin position="802"/>
        <end position="1058"/>
    </location>
</feature>
<dbReference type="InterPro" id="IPR008936">
    <property type="entry name" value="Rho_GTPase_activation_prot"/>
</dbReference>
<dbReference type="Pfam" id="PF01852">
    <property type="entry name" value="START"/>
    <property type="match status" value="1"/>
</dbReference>
<accession>A0A813M697</accession>
<gene>
    <name evidence="7" type="ORF">OXX778_LOCUS1380</name>
</gene>
<dbReference type="InterPro" id="IPR023393">
    <property type="entry name" value="START-like_dom_sf"/>
</dbReference>
<feature type="coiled-coil region" evidence="3">
    <location>
        <begin position="268"/>
        <end position="295"/>
    </location>
</feature>
<sequence length="1294" mass="150849">MHHKDTHSKSPSLSSATSYCSIPKFYPLETMFKPIEKNSDQYCTTLKRINLSSTPQQSDTSSTSSFLSNSTTTTSSSSYNQSKNSFYTSKITKNPIQLEESNALYITEDFDKKRRSDLNQRRKRNLTAISPLQIDREYCFDKFLDSLEDINNYLDQKLKNSKSKINSDSRSKRSSRRSTQPIILNNYKNEPSKIPQITIPIINSPYQIPENKMSRQIDNKKYMSLSDILNSDKSSSSPVKELTNNKIDKSTKEQNLELNDLVTVQELFEVLKLDCDEQIKKLDEIENKRKDLLRKQIEILKSLNHDFIFKNIENRITCSKQRRTKHVKNISIRFKFKRKKNKSKIIRLEKFQMIKDLVKMSNSFKLIPKLPKVLSDYSLASSIDSTNNLLRNDLKRRKWSKDAFKKKNHRNGVVINEETLTKNPRLIDLIDACKWLKEAGYKNLVQSVLEDKTPKSLETVLSEIASKNLHEYDQIAIRKRLEILYSSKGEKIDYKYLFEKILNNYDDEEDDEDESNEEEIQLGACLERDDSDLYDNFSPSSSLSSNKMPLVIDSPTSPISPNRIKCIEFQLPNDQRNSLHFTKPQNSNYINRFHSFRLDDKLKTKKNPNSNLAENSNLSKSFLDLTNLNSDKTSPESSVPSSPMELQPKPKTTTVVISLRKSFKKKLSEDIDNLPKLELKNEKIVACLSEKGLEDTKRERRDSGVGGSLTREIGKRREKWSSFVKSHRPSFKSSKLQLTNLNVKQIAEIKSKCFIKIEGKIEKYNQNLSKNPWNRFKTPKFIKRHQKSIDQALYKHKNVFGVPLKLNYQRYGQPLPQAIIQIMKYLRKNCTGTIGIFRKSGSKIRMNVIRDLIEKTNQFNSDEIEKKLIILNLNHYNDLNSIGSIGSGLSSQSTSKSDLITEDFSTNETMGIDLADILKQYFRELPECLFSNKQSQNLIDIFTFVPENERLEAVQYCLITLDDEYRDSIQCLLYFLHDISKNSQVHKMDARNLAICLAPTLLNLNMKDVNFSGSSSTPSSPHSQSHFFNKDTTQIMSRQCNSSLDCLTFMIENPKKVFQLPSKLYDECQSILQKDSLKYKTINFNQIVTTINIYLTDRITEMFRELKDKSRNWKRLRNDSTCEIHYKQIDDEQSLLRLWKMTIEIDSNPLEIRNKILKARTQWDEELVESKIIEQLNTQTDIFQYVMHFMAPQPSRDFCELRHWTDATHLNSKYSYLIFSSSIEHEKATLLGDLRAITLRNFYLIETVNENKCKVHQLYRGDYMGYSPEWYNKMQAYFLKRNLVNLKDSLRLKF</sequence>
<dbReference type="GO" id="GO:0005096">
    <property type="term" value="F:GTPase activator activity"/>
    <property type="evidence" value="ECO:0007669"/>
    <property type="project" value="UniProtKB-KW"/>
</dbReference>